<organism evidence="3 4">
    <name type="scientific">Salipiger bermudensis (strain DSM 26914 / JCM 13377 / KCTC 12554 / HTCC2601)</name>
    <name type="common">Pelagibaca bermudensis</name>
    <dbReference type="NCBI Taxonomy" id="314265"/>
    <lineage>
        <taxon>Bacteria</taxon>
        <taxon>Pseudomonadati</taxon>
        <taxon>Pseudomonadota</taxon>
        <taxon>Alphaproteobacteria</taxon>
        <taxon>Rhodobacterales</taxon>
        <taxon>Roseobacteraceae</taxon>
        <taxon>Salipiger</taxon>
    </lineage>
</organism>
<dbReference type="Proteomes" id="UP000006230">
    <property type="component" value="Unassembled WGS sequence"/>
</dbReference>
<dbReference type="EC" id="3.1.4.16" evidence="3"/>
<gene>
    <name evidence="3" type="primary">cpdB</name>
    <name evidence="3" type="ORF">R2601_17319</name>
</gene>
<dbReference type="RefSeq" id="WP_007797135.1">
    <property type="nucleotide sequence ID" value="NZ_DS022276.1"/>
</dbReference>
<evidence type="ECO:0000256" key="2">
    <source>
        <dbReference type="SAM" id="SignalP"/>
    </source>
</evidence>
<dbReference type="GeneID" id="92506025"/>
<accession>Q0FS43</accession>
<keyword evidence="3" id="KW-0378">Hydrolase</keyword>
<keyword evidence="2" id="KW-0732">Signal</keyword>
<comment type="caution">
    <text evidence="3">The sequence shown here is derived from an EMBL/GenBank/DDBJ whole genome shotgun (WGS) entry which is preliminary data.</text>
</comment>
<feature type="chain" id="PRO_5004171815" evidence="2">
    <location>
        <begin position="28"/>
        <end position="81"/>
    </location>
</feature>
<dbReference type="AlphaFoldDB" id="Q0FS43"/>
<dbReference type="EMBL" id="AATQ01000010">
    <property type="protein sequence ID" value="EAU46916.1"/>
    <property type="molecule type" value="Genomic_DNA"/>
</dbReference>
<keyword evidence="1" id="KW-0812">Transmembrane</keyword>
<proteinExistence type="predicted"/>
<feature type="signal peptide" evidence="2">
    <location>
        <begin position="1"/>
        <end position="27"/>
    </location>
</feature>
<keyword evidence="4" id="KW-1185">Reference proteome</keyword>
<reference evidence="3 4" key="1">
    <citation type="journal article" date="2010" name="J. Bacteriol.">
        <title>Genome sequences of Pelagibaca bermudensis HTCC2601T and Maritimibacter alkaliphilus HTCC2654T, the type strains of two marine Roseobacter genera.</title>
        <authorList>
            <person name="Thrash J.C."/>
            <person name="Cho J.C."/>
            <person name="Ferriera S."/>
            <person name="Johnson J."/>
            <person name="Vergin K.L."/>
            <person name="Giovannoni S.J."/>
        </authorList>
    </citation>
    <scope>NUCLEOTIDE SEQUENCE [LARGE SCALE GENOMIC DNA]</scope>
    <source>
        <strain evidence="4">DSM 26914 / JCM 13377 / KCTC 12554 / HTCC2601</strain>
    </source>
</reference>
<protein>
    <submittedName>
        <fullName evidence="3">2',3'-cyclic nucleotide 2'-phosphodiesterase/3'-nucleotidase bifunctional periplasmic protein</fullName>
        <ecNumber evidence="3">3.1.4.16</ecNumber>
    </submittedName>
</protein>
<keyword evidence="1" id="KW-1133">Transmembrane helix</keyword>
<dbReference type="GO" id="GO:0008663">
    <property type="term" value="F:2',3'-cyclic-nucleotide 2'-phosphodiesterase activity"/>
    <property type="evidence" value="ECO:0007669"/>
    <property type="project" value="UniProtKB-EC"/>
</dbReference>
<name>Q0FS43_SALBH</name>
<keyword evidence="1" id="KW-0472">Membrane</keyword>
<evidence type="ECO:0000256" key="1">
    <source>
        <dbReference type="SAM" id="Phobius"/>
    </source>
</evidence>
<feature type="transmembrane region" description="Helical" evidence="1">
    <location>
        <begin position="54"/>
        <end position="75"/>
    </location>
</feature>
<sequence>MTYTKTILNAAAIAFVCVFTTPQLAMADKGGIPNASACNPGNASFCPNATVPEIGAEGAAAAVALVLGALVLMTARKRRSA</sequence>
<evidence type="ECO:0000313" key="4">
    <source>
        <dbReference type="Proteomes" id="UP000006230"/>
    </source>
</evidence>
<evidence type="ECO:0000313" key="3">
    <source>
        <dbReference type="EMBL" id="EAU46916.1"/>
    </source>
</evidence>
<dbReference type="HOGENOM" id="CLU_2570739_0_0_5"/>